<keyword evidence="2" id="KW-1185">Reference proteome</keyword>
<sequence length="404" mass="45106">MDAEHGLARPAIPSSFEALLEAEPQVLESKRVFQGEVLSRRVKSKHLTFCTLQVQSDEQDEHVALCFAAALVDESQVPSPTRRNDLPVGLQIEVEVVRAPRFRPEFLVRRWRRAPDGGSPVVETGAHGVSMARCLALKDQVNRRAKALLGGDGLALCKRWSGCAAGSCSEACEFRHYFQSAEEETKARHARCARERSQRLQAQEQEEYGEGPHEKVDKARRAARFAAWLVKTYGREVLSSGRGVLDVAGGQGDLSWQLSVEYGIPCTLIDPMVRRGGELKSWQRRALRKRGREQAFEHLPVTFEEPSFSSIHGELLNGASVVVGLHPDEATEAIVDVALTRRRAGVPLRFAVVPCCVFAERFPRDLAGVPVRSLNQFCAYLRSKDPHIQEDMLDFEGRNKVLYI</sequence>
<comment type="caution">
    <text evidence="1">The sequence shown here is derived from an EMBL/GenBank/DDBJ whole genome shotgun (WGS) entry which is preliminary data.</text>
</comment>
<dbReference type="Proteomes" id="UP001642484">
    <property type="component" value="Unassembled WGS sequence"/>
</dbReference>
<accession>A0ABP0NID7</accession>
<reference evidence="1 2" key="1">
    <citation type="submission" date="2024-02" db="EMBL/GenBank/DDBJ databases">
        <authorList>
            <person name="Chen Y."/>
            <person name="Shah S."/>
            <person name="Dougan E. K."/>
            <person name="Thang M."/>
            <person name="Chan C."/>
        </authorList>
    </citation>
    <scope>NUCLEOTIDE SEQUENCE [LARGE SCALE GENOMIC DNA]</scope>
</reference>
<evidence type="ECO:0000313" key="1">
    <source>
        <dbReference type="EMBL" id="CAK9063536.1"/>
    </source>
</evidence>
<evidence type="ECO:0000313" key="2">
    <source>
        <dbReference type="Proteomes" id="UP001642484"/>
    </source>
</evidence>
<dbReference type="PANTHER" id="PTHR36971">
    <property type="entry name" value="UNNAMED PRODUCT"/>
    <property type="match status" value="1"/>
</dbReference>
<name>A0ABP0NID7_9DINO</name>
<gene>
    <name evidence="1" type="ORF">CCMP2556_LOCUS31228</name>
</gene>
<protein>
    <submittedName>
        <fullName evidence="1">Uncharacterized protein</fullName>
    </submittedName>
</protein>
<dbReference type="EMBL" id="CAXAMN010021806">
    <property type="protein sequence ID" value="CAK9063536.1"/>
    <property type="molecule type" value="Genomic_DNA"/>
</dbReference>
<dbReference type="PANTHER" id="PTHR36971:SF1">
    <property type="entry name" value="METHYLTRANSFERASE DOMAIN-CONTAINING PROTEIN"/>
    <property type="match status" value="1"/>
</dbReference>
<proteinExistence type="predicted"/>
<organism evidence="1 2">
    <name type="scientific">Durusdinium trenchii</name>
    <dbReference type="NCBI Taxonomy" id="1381693"/>
    <lineage>
        <taxon>Eukaryota</taxon>
        <taxon>Sar</taxon>
        <taxon>Alveolata</taxon>
        <taxon>Dinophyceae</taxon>
        <taxon>Suessiales</taxon>
        <taxon>Symbiodiniaceae</taxon>
        <taxon>Durusdinium</taxon>
    </lineage>
</organism>